<dbReference type="Proteomes" id="UP001231941">
    <property type="component" value="Unassembled WGS sequence"/>
</dbReference>
<keyword evidence="1" id="KW-0812">Transmembrane</keyword>
<name>A0ABT9IUR6_9BACL</name>
<dbReference type="NCBIfam" id="TIGR02867">
    <property type="entry name" value="spore_II_P"/>
    <property type="match status" value="1"/>
</dbReference>
<protein>
    <submittedName>
        <fullName evidence="2">Stage II sporulation protein P</fullName>
    </submittedName>
</protein>
<evidence type="ECO:0000313" key="3">
    <source>
        <dbReference type="Proteomes" id="UP001231941"/>
    </source>
</evidence>
<evidence type="ECO:0000256" key="1">
    <source>
        <dbReference type="SAM" id="Phobius"/>
    </source>
</evidence>
<comment type="caution">
    <text evidence="2">The sequence shown here is derived from an EMBL/GenBank/DDBJ whole genome shotgun (WGS) entry which is preliminary data.</text>
</comment>
<sequence>MNHPTIIGVMLNVFSKLCIGTFVVYIILSLGSFTQTKIPASSIASMKELGSSVSSSFFMDLIAIEIPQMKNELNQSTFSQKKLFHLTLKYVASINPNDPRSLLASEVPGLNVENIVLLHNEDMMKDEDVIASSVSPPEMEKNFEFKNNDTYLPELDQIIETHSPMNSKEPSNESAEEGQNSTLEFKENIDSSTDVMAVNGNPLIMIYHSHNRESWLPALGLPLDSDPDIYAFDESVNVTLLGKRLEESLKRYQVESISSDVDYRTTITNYEKSESYHYSSKTLEETAVVNPTLNYFIDIHRDAQSRDITTASIEGLEYAKILFIVGEENPNWKENEQIAHEIHEKLESEYPGISRGILPKSSDSGHGEYNQSISPNSILIELGGAYNTLEESYRTVDVLAEIVAEMIWQAELVYAQGSS</sequence>
<evidence type="ECO:0000313" key="2">
    <source>
        <dbReference type="EMBL" id="MDP5273057.1"/>
    </source>
</evidence>
<accession>A0ABT9IUR6</accession>
<keyword evidence="3" id="KW-1185">Reference proteome</keyword>
<keyword evidence="1" id="KW-1133">Transmembrane helix</keyword>
<feature type="transmembrane region" description="Helical" evidence="1">
    <location>
        <begin position="6"/>
        <end position="28"/>
    </location>
</feature>
<dbReference type="Pfam" id="PF07454">
    <property type="entry name" value="SpoIIP"/>
    <property type="match status" value="1"/>
</dbReference>
<gene>
    <name evidence="2" type="ORF">Q5Y73_02975</name>
</gene>
<organism evidence="2 3">
    <name type="scientific">Chengkuizengella axinellae</name>
    <dbReference type="NCBI Taxonomy" id="3064388"/>
    <lineage>
        <taxon>Bacteria</taxon>
        <taxon>Bacillati</taxon>
        <taxon>Bacillota</taxon>
        <taxon>Bacilli</taxon>
        <taxon>Bacillales</taxon>
        <taxon>Paenibacillaceae</taxon>
        <taxon>Chengkuizengella</taxon>
    </lineage>
</organism>
<proteinExistence type="predicted"/>
<keyword evidence="1" id="KW-0472">Membrane</keyword>
<dbReference type="RefSeq" id="WP_305990350.1">
    <property type="nucleotide sequence ID" value="NZ_JAVAMP010000001.1"/>
</dbReference>
<reference evidence="2 3" key="1">
    <citation type="submission" date="2023-08" db="EMBL/GenBank/DDBJ databases">
        <authorList>
            <person name="Park J.-S."/>
        </authorList>
    </citation>
    <scope>NUCLEOTIDE SEQUENCE [LARGE SCALE GENOMIC DNA]</scope>
    <source>
        <strain evidence="2 3">2205SS18-9</strain>
    </source>
</reference>
<dbReference type="InterPro" id="IPR010897">
    <property type="entry name" value="Spore_II_P"/>
</dbReference>
<dbReference type="EMBL" id="JAVAMP010000001">
    <property type="protein sequence ID" value="MDP5273057.1"/>
    <property type="molecule type" value="Genomic_DNA"/>
</dbReference>